<dbReference type="GO" id="GO:0009002">
    <property type="term" value="F:serine-type D-Ala-D-Ala carboxypeptidase activity"/>
    <property type="evidence" value="ECO:0007669"/>
    <property type="project" value="UniProtKB-EC"/>
</dbReference>
<sequence length="611" mass="65673">MPQDRYNGRGSGRTGRPARGGSSRDARRSPQGGRTRRAASSRASERRGADAPSGWLSTELVSRHGLLAGGFLAASAIVLARLSEIQIFNTDWYREQANARRVSSQTLYAKRGTIYDRNGTVLVSSIECKNVYLNPSLIKKKQRRRAIDALVDVLGMDEDVVEDLVDREGTFVYVKRQVDEEDAELLAKKGIAGIEFEPAIKRVYPNGSLASQVLGVVNVDNEGITGLEKQYNEVLTGVNGSLMRERARDGSFIAGGAYEKVPAQDGMDIVLGIDANVQRVAEDAIAEAVERVGATYGSIIVTDPTTGEIIAACSYPTYDPTDLSSASNASMNLRVVTDVYEPGSVFKTFVSAAAIEHKGLTPNTTFDVPAEVLVGSDIVRDVDKRGAAMTMSLREILRRSSNTGMVLVGEKLGADAFSEYVIDGFQFGKSTGIDFPGESLGIIKKRSEYDGASLGSMSFGQSLAVELVQMVRAMSAIANKGVMTTPHFLKTRAGEEVDWTDGEHRVLSEETAASVADMMLTVVDEGTGMDAQMPGYEVSGKTGTAERAGKDGGYEEGNNMASFMGFVSTKDPRVLCYVTLDGTAAMSYAATPVFRKVMEEALPALGIKPTR</sequence>
<comment type="subcellular location">
    <subcellularLocation>
        <location evidence="1">Membrane</location>
    </subcellularLocation>
</comment>
<dbReference type="InterPro" id="IPR005311">
    <property type="entry name" value="PBP_dimer"/>
</dbReference>
<dbReference type="Gene3D" id="3.30.450.330">
    <property type="match status" value="1"/>
</dbReference>
<dbReference type="SUPFAM" id="SSF56519">
    <property type="entry name" value="Penicillin binding protein dimerisation domain"/>
    <property type="match status" value="1"/>
</dbReference>
<evidence type="ECO:0000259" key="5">
    <source>
        <dbReference type="Pfam" id="PF00905"/>
    </source>
</evidence>
<dbReference type="GeneID" id="77465647"/>
<evidence type="ECO:0000256" key="1">
    <source>
        <dbReference type="ARBA" id="ARBA00004370"/>
    </source>
</evidence>
<feature type="domain" description="Penicillin-binding protein transpeptidase" evidence="5">
    <location>
        <begin position="297"/>
        <end position="599"/>
    </location>
</feature>
<name>A0A5K1IV97_9ACTN</name>
<evidence type="ECO:0000313" key="8">
    <source>
        <dbReference type="Proteomes" id="UP000405524"/>
    </source>
</evidence>
<keyword evidence="7" id="KW-0378">Hydrolase</keyword>
<comment type="similarity">
    <text evidence="2">Belongs to the transpeptidase family.</text>
</comment>
<dbReference type="PANTHER" id="PTHR30627:SF1">
    <property type="entry name" value="PEPTIDOGLYCAN D,D-TRANSPEPTIDASE FTSI"/>
    <property type="match status" value="1"/>
</dbReference>
<dbReference type="GO" id="GO:0005886">
    <property type="term" value="C:plasma membrane"/>
    <property type="evidence" value="ECO:0007669"/>
    <property type="project" value="TreeGrafter"/>
</dbReference>
<protein>
    <submittedName>
        <fullName evidence="7">Putative peptidoglycan D,D-transpeptidase PenA</fullName>
        <ecNumber evidence="7">3.4.16.4</ecNumber>
    </submittedName>
</protein>
<dbReference type="RefSeq" id="WP_226803250.1">
    <property type="nucleotide sequence ID" value="NZ_CABWIC010000007.1"/>
</dbReference>
<evidence type="ECO:0000313" key="7">
    <source>
        <dbReference type="EMBL" id="VWL92927.1"/>
    </source>
</evidence>
<dbReference type="GO" id="GO:0071555">
    <property type="term" value="P:cell wall organization"/>
    <property type="evidence" value="ECO:0007669"/>
    <property type="project" value="TreeGrafter"/>
</dbReference>
<gene>
    <name evidence="7" type="primary">penA</name>
    <name evidence="7" type="ORF">JKKLCJKK_00661</name>
</gene>
<dbReference type="InterPro" id="IPR001460">
    <property type="entry name" value="PCN-bd_Tpept"/>
</dbReference>
<evidence type="ECO:0000256" key="3">
    <source>
        <dbReference type="ARBA" id="ARBA00023136"/>
    </source>
</evidence>
<evidence type="ECO:0000259" key="6">
    <source>
        <dbReference type="Pfam" id="PF03717"/>
    </source>
</evidence>
<dbReference type="EC" id="3.4.16.4" evidence="7"/>
<keyword evidence="7" id="KW-0645">Protease</keyword>
<keyword evidence="3" id="KW-0472">Membrane</keyword>
<dbReference type="Gene3D" id="1.10.150.770">
    <property type="match status" value="1"/>
</dbReference>
<dbReference type="InterPro" id="IPR050515">
    <property type="entry name" value="Beta-lactam/transpept"/>
</dbReference>
<dbReference type="GO" id="GO:0008658">
    <property type="term" value="F:penicillin binding"/>
    <property type="evidence" value="ECO:0007669"/>
    <property type="project" value="InterPro"/>
</dbReference>
<accession>A0A5K1IV97</accession>
<dbReference type="InterPro" id="IPR036138">
    <property type="entry name" value="PBP_dimer_sf"/>
</dbReference>
<evidence type="ECO:0000256" key="4">
    <source>
        <dbReference type="SAM" id="MobiDB-lite"/>
    </source>
</evidence>
<dbReference type="Proteomes" id="UP000405524">
    <property type="component" value="Unassembled WGS sequence"/>
</dbReference>
<proteinExistence type="inferred from homology"/>
<dbReference type="Pfam" id="PF03717">
    <property type="entry name" value="PBP_dimer"/>
    <property type="match status" value="1"/>
</dbReference>
<dbReference type="Gene3D" id="3.90.1310.10">
    <property type="entry name" value="Penicillin-binding protein 2a (Domain 2)"/>
    <property type="match status" value="1"/>
</dbReference>
<dbReference type="EMBL" id="CABWIC010000007">
    <property type="protein sequence ID" value="VWL92927.1"/>
    <property type="molecule type" value="Genomic_DNA"/>
</dbReference>
<reference evidence="7 8" key="1">
    <citation type="submission" date="2019-10" db="EMBL/GenBank/DDBJ databases">
        <authorList>
            <person name="Wolf R A."/>
        </authorList>
    </citation>
    <scope>NUCLEOTIDE SEQUENCE [LARGE SCALE GENOMIC DNA]</scope>
    <source>
        <strain evidence="7">Collinsella_intestinalis_DSM_13632</strain>
    </source>
</reference>
<dbReference type="SUPFAM" id="SSF56601">
    <property type="entry name" value="beta-lactamase/transpeptidase-like"/>
    <property type="match status" value="1"/>
</dbReference>
<dbReference type="PANTHER" id="PTHR30627">
    <property type="entry name" value="PEPTIDOGLYCAN D,D-TRANSPEPTIDASE"/>
    <property type="match status" value="1"/>
</dbReference>
<feature type="region of interest" description="Disordered" evidence="4">
    <location>
        <begin position="1"/>
        <end position="52"/>
    </location>
</feature>
<organism evidence="7 8">
    <name type="scientific">Collinsella intestinalis</name>
    <dbReference type="NCBI Taxonomy" id="147207"/>
    <lineage>
        <taxon>Bacteria</taxon>
        <taxon>Bacillati</taxon>
        <taxon>Actinomycetota</taxon>
        <taxon>Coriobacteriia</taxon>
        <taxon>Coriobacteriales</taxon>
        <taxon>Coriobacteriaceae</taxon>
        <taxon>Collinsella</taxon>
    </lineage>
</organism>
<dbReference type="AlphaFoldDB" id="A0A5K1IV97"/>
<keyword evidence="7" id="KW-0121">Carboxypeptidase</keyword>
<dbReference type="InterPro" id="IPR012338">
    <property type="entry name" value="Beta-lactam/transpept-like"/>
</dbReference>
<evidence type="ECO:0000256" key="2">
    <source>
        <dbReference type="ARBA" id="ARBA00007171"/>
    </source>
</evidence>
<dbReference type="Gene3D" id="3.40.710.10">
    <property type="entry name" value="DD-peptidase/beta-lactamase superfamily"/>
    <property type="match status" value="1"/>
</dbReference>
<feature type="domain" description="Penicillin-binding protein dimerisation" evidence="6">
    <location>
        <begin position="107"/>
        <end position="253"/>
    </location>
</feature>
<dbReference type="Pfam" id="PF00905">
    <property type="entry name" value="Transpeptidase"/>
    <property type="match status" value="1"/>
</dbReference>